<comment type="caution">
    <text evidence="2">The sequence shown here is derived from an EMBL/GenBank/DDBJ whole genome shotgun (WGS) entry which is preliminary data.</text>
</comment>
<gene>
    <name evidence="2" type="ORF">DCHRY22_LOCUS12406</name>
</gene>
<dbReference type="AlphaFoldDB" id="A0A8J2VV25"/>
<evidence type="ECO:0000313" key="3">
    <source>
        <dbReference type="Proteomes" id="UP000789524"/>
    </source>
</evidence>
<name>A0A8J2VV25_9NEOP</name>
<dbReference type="EMBL" id="CAKASE010000076">
    <property type="protein sequence ID" value="CAG9577591.1"/>
    <property type="molecule type" value="Genomic_DNA"/>
</dbReference>
<evidence type="ECO:0000313" key="2">
    <source>
        <dbReference type="EMBL" id="CAG9577591.1"/>
    </source>
</evidence>
<evidence type="ECO:0000256" key="1">
    <source>
        <dbReference type="SAM" id="MobiDB-lite"/>
    </source>
</evidence>
<organism evidence="2 3">
    <name type="scientific">Danaus chrysippus</name>
    <name type="common">African queen</name>
    <dbReference type="NCBI Taxonomy" id="151541"/>
    <lineage>
        <taxon>Eukaryota</taxon>
        <taxon>Metazoa</taxon>
        <taxon>Ecdysozoa</taxon>
        <taxon>Arthropoda</taxon>
        <taxon>Hexapoda</taxon>
        <taxon>Insecta</taxon>
        <taxon>Pterygota</taxon>
        <taxon>Neoptera</taxon>
        <taxon>Endopterygota</taxon>
        <taxon>Lepidoptera</taxon>
        <taxon>Glossata</taxon>
        <taxon>Ditrysia</taxon>
        <taxon>Papilionoidea</taxon>
        <taxon>Nymphalidae</taxon>
        <taxon>Danainae</taxon>
        <taxon>Danaini</taxon>
        <taxon>Danaina</taxon>
        <taxon>Danaus</taxon>
        <taxon>Anosia</taxon>
    </lineage>
</organism>
<accession>A0A8J2VV25</accession>
<protein>
    <submittedName>
        <fullName evidence="2">(African queen) hypothetical protein</fullName>
    </submittedName>
</protein>
<keyword evidence="3" id="KW-1185">Reference proteome</keyword>
<reference evidence="2" key="1">
    <citation type="submission" date="2021-09" db="EMBL/GenBank/DDBJ databases">
        <authorList>
            <person name="Martin H S."/>
        </authorList>
    </citation>
    <scope>NUCLEOTIDE SEQUENCE</scope>
</reference>
<dbReference type="Proteomes" id="UP000789524">
    <property type="component" value="Unassembled WGS sequence"/>
</dbReference>
<sequence length="196" mass="21623">MAARVSVEGAGPSYASVLNFRVSDSNKENIEATEEVADAPPRQDDEEEEGFVPVISHARRPAKSRRERERRAAPRPHKEPKPPTEPQPASDQQQSTEPQPKKFVEAPIPKVNPWQVRGGSTGAPPPAPPAILEQEKRSPLQPQQQGRAQLPPEPVPVAQPAKPAIVKAPKNAKINHKVSQSKPYWMNVVCTRLYNN</sequence>
<dbReference type="OrthoDB" id="7415886at2759"/>
<proteinExistence type="predicted"/>
<feature type="region of interest" description="Disordered" evidence="1">
    <location>
        <begin position="25"/>
        <end position="160"/>
    </location>
</feature>
<feature type="compositionally biased region" description="Basic and acidic residues" evidence="1">
    <location>
        <begin position="64"/>
        <end position="82"/>
    </location>
</feature>